<keyword evidence="2" id="KW-1185">Reference proteome</keyword>
<organism evidence="1 2">
    <name type="scientific">Sphingomonas limnosediminicola</name>
    <dbReference type="NCBI Taxonomy" id="940133"/>
    <lineage>
        <taxon>Bacteria</taxon>
        <taxon>Pseudomonadati</taxon>
        <taxon>Pseudomonadota</taxon>
        <taxon>Alphaproteobacteria</taxon>
        <taxon>Sphingomonadales</taxon>
        <taxon>Sphingomonadaceae</taxon>
        <taxon>Sphingomonas</taxon>
    </lineage>
</organism>
<dbReference type="RefSeq" id="WP_344699424.1">
    <property type="nucleotide sequence ID" value="NZ_BAABBM010000001.1"/>
</dbReference>
<accession>A0ABP7LFZ9</accession>
<dbReference type="Proteomes" id="UP001500827">
    <property type="component" value="Unassembled WGS sequence"/>
</dbReference>
<dbReference type="EMBL" id="BAABBM010000001">
    <property type="protein sequence ID" value="GAA3900152.1"/>
    <property type="molecule type" value="Genomic_DNA"/>
</dbReference>
<name>A0ABP7LFZ9_9SPHN</name>
<comment type="caution">
    <text evidence="1">The sequence shown here is derived from an EMBL/GenBank/DDBJ whole genome shotgun (WGS) entry which is preliminary data.</text>
</comment>
<evidence type="ECO:0000313" key="1">
    <source>
        <dbReference type="EMBL" id="GAA3900152.1"/>
    </source>
</evidence>
<evidence type="ECO:0000313" key="2">
    <source>
        <dbReference type="Proteomes" id="UP001500827"/>
    </source>
</evidence>
<dbReference type="Pfam" id="PF12096">
    <property type="entry name" value="DUF3572"/>
    <property type="match status" value="1"/>
</dbReference>
<protein>
    <recommendedName>
        <fullName evidence="3">DUF3572 family protein</fullName>
    </recommendedName>
</protein>
<sequence>MVLQTPNDPYALALAALAAMLTDERRAQRFLDLTGIGTDELRHRANEPALLTAVIAFLESHEPDLLSVSEMIGVNAEALVAARRQIEFERGMP</sequence>
<reference evidence="2" key="1">
    <citation type="journal article" date="2019" name="Int. J. Syst. Evol. Microbiol.">
        <title>The Global Catalogue of Microorganisms (GCM) 10K type strain sequencing project: providing services to taxonomists for standard genome sequencing and annotation.</title>
        <authorList>
            <consortium name="The Broad Institute Genomics Platform"/>
            <consortium name="The Broad Institute Genome Sequencing Center for Infectious Disease"/>
            <person name="Wu L."/>
            <person name="Ma J."/>
        </authorList>
    </citation>
    <scope>NUCLEOTIDE SEQUENCE [LARGE SCALE GENOMIC DNA]</scope>
    <source>
        <strain evidence="2">JCM 17543</strain>
    </source>
</reference>
<gene>
    <name evidence="1" type="ORF">GCM10022276_18740</name>
</gene>
<proteinExistence type="predicted"/>
<dbReference type="InterPro" id="IPR021955">
    <property type="entry name" value="DUF3572"/>
</dbReference>
<evidence type="ECO:0008006" key="3">
    <source>
        <dbReference type="Google" id="ProtNLM"/>
    </source>
</evidence>